<dbReference type="InterPro" id="IPR029058">
    <property type="entry name" value="AB_hydrolase_fold"/>
</dbReference>
<dbReference type="RefSeq" id="WP_163828549.1">
    <property type="nucleotide sequence ID" value="NZ_JAAGUZ010000013.1"/>
</dbReference>
<dbReference type="Proteomes" id="UP000468928">
    <property type="component" value="Unassembled WGS sequence"/>
</dbReference>
<evidence type="ECO:0000259" key="2">
    <source>
        <dbReference type="Pfam" id="PF12146"/>
    </source>
</evidence>
<protein>
    <submittedName>
        <fullName evidence="3">Alpha/beta fold hydrolase</fullName>
    </submittedName>
</protein>
<dbReference type="AlphaFoldDB" id="A0A6P1D289"/>
<dbReference type="GO" id="GO:0016787">
    <property type="term" value="F:hydrolase activity"/>
    <property type="evidence" value="ECO:0007669"/>
    <property type="project" value="UniProtKB-KW"/>
</dbReference>
<dbReference type="Pfam" id="PF00561">
    <property type="entry name" value="Abhydrolase_1"/>
    <property type="match status" value="1"/>
</dbReference>
<feature type="domain" description="AB hydrolase-1" evidence="1">
    <location>
        <begin position="58"/>
        <end position="167"/>
    </location>
</feature>
<dbReference type="PANTHER" id="PTHR12277:SF81">
    <property type="entry name" value="PROTEIN ABHD13"/>
    <property type="match status" value="1"/>
</dbReference>
<dbReference type="InterPro" id="IPR000073">
    <property type="entry name" value="AB_hydrolase_1"/>
</dbReference>
<dbReference type="EMBL" id="JAAGUZ010000013">
    <property type="protein sequence ID" value="NEW44118.1"/>
    <property type="molecule type" value="Genomic_DNA"/>
</dbReference>
<dbReference type="SUPFAM" id="SSF53474">
    <property type="entry name" value="alpha/beta-Hydrolases"/>
    <property type="match status" value="1"/>
</dbReference>
<organism evidence="3 4">
    <name type="scientific">Nocardia cyriacigeorgica</name>
    <dbReference type="NCBI Taxonomy" id="135487"/>
    <lineage>
        <taxon>Bacteria</taxon>
        <taxon>Bacillati</taxon>
        <taxon>Actinomycetota</taxon>
        <taxon>Actinomycetes</taxon>
        <taxon>Mycobacteriales</taxon>
        <taxon>Nocardiaceae</taxon>
        <taxon>Nocardia</taxon>
    </lineage>
</organism>
<comment type="caution">
    <text evidence="3">The sequence shown here is derived from an EMBL/GenBank/DDBJ whole genome shotgun (WGS) entry which is preliminary data.</text>
</comment>
<dbReference type="Pfam" id="PF12146">
    <property type="entry name" value="Hydrolase_4"/>
    <property type="match status" value="1"/>
</dbReference>
<proteinExistence type="predicted"/>
<dbReference type="Gene3D" id="3.40.50.1820">
    <property type="entry name" value="alpha/beta hydrolase"/>
    <property type="match status" value="1"/>
</dbReference>
<reference evidence="3 4" key="1">
    <citation type="submission" date="2020-01" db="EMBL/GenBank/DDBJ databases">
        <title>Genetics and antimicrobial susceptibilities of Nocardia species isolated from the soil; a comparison with species isolated from humans.</title>
        <authorList>
            <person name="Carrasco G."/>
            <person name="Monzon S."/>
            <person name="Sansegundo M."/>
            <person name="Garcia E."/>
            <person name="Garrido N."/>
            <person name="Medina M.J."/>
            <person name="Villalon P."/>
            <person name="Ramirez-Arocha A.C."/>
            <person name="Jimenez P."/>
            <person name="Cuesta I."/>
            <person name="Valdezate S."/>
        </authorList>
    </citation>
    <scope>NUCLEOTIDE SEQUENCE [LARGE SCALE GENOMIC DNA]</scope>
    <source>
        <strain evidence="3 4">CNM20110639</strain>
    </source>
</reference>
<name>A0A6P1D289_9NOCA</name>
<accession>A0A6P1D289</accession>
<sequence>MRHPATPVLNALAFQPHPRRIEQTPALVGLDYAELSIPTADGETLHGWWVRAPRSVGHVLFAHGNGGNIGDRVPIFALLAETGFDVLAFDYRGYGRSSGRPSERGTELDARAARAILLEQPGVDPERVLYLGKSLGGAVMLELALAHPPAGLILMSTFTGMREAARSVYPFLPAPLIPDAYPSLRRIPELRVPVLLMHGDQDELLPLEHARRLYAAAPDPKKLVVYPGAGHNDIIALAGGLWIDTVTTWVREVCPI</sequence>
<feature type="domain" description="Serine aminopeptidase S33" evidence="2">
    <location>
        <begin position="185"/>
        <end position="232"/>
    </location>
</feature>
<evidence type="ECO:0000313" key="3">
    <source>
        <dbReference type="EMBL" id="NEW44118.1"/>
    </source>
</evidence>
<gene>
    <name evidence="3" type="ORF">GV789_06555</name>
</gene>
<keyword evidence="3" id="KW-0378">Hydrolase</keyword>
<dbReference type="PANTHER" id="PTHR12277">
    <property type="entry name" value="ALPHA/BETA HYDROLASE DOMAIN-CONTAINING PROTEIN"/>
    <property type="match status" value="1"/>
</dbReference>
<evidence type="ECO:0000313" key="4">
    <source>
        <dbReference type="Proteomes" id="UP000468928"/>
    </source>
</evidence>
<dbReference type="InterPro" id="IPR022742">
    <property type="entry name" value="Hydrolase_4"/>
</dbReference>
<evidence type="ECO:0000259" key="1">
    <source>
        <dbReference type="Pfam" id="PF00561"/>
    </source>
</evidence>